<accession>A0ABV9MT43</accession>
<comment type="caution">
    <text evidence="1">The sequence shown here is derived from an EMBL/GenBank/DDBJ whole genome shotgun (WGS) entry which is preliminary data.</text>
</comment>
<organism evidence="1 2">
    <name type="scientific">Enterococcus lemanii</name>
    <dbReference type="NCBI Taxonomy" id="1159752"/>
    <lineage>
        <taxon>Bacteria</taxon>
        <taxon>Bacillati</taxon>
        <taxon>Bacillota</taxon>
        <taxon>Bacilli</taxon>
        <taxon>Lactobacillales</taxon>
        <taxon>Enterococcaceae</taxon>
        <taxon>Enterococcus</taxon>
    </lineage>
</organism>
<dbReference type="EMBL" id="JBHSGS010000031">
    <property type="protein sequence ID" value="MFC4719176.1"/>
    <property type="molecule type" value="Genomic_DNA"/>
</dbReference>
<gene>
    <name evidence="1" type="ORF">ACFO5I_05485</name>
</gene>
<protein>
    <submittedName>
        <fullName evidence="1">Uncharacterized protein</fullName>
    </submittedName>
</protein>
<evidence type="ECO:0000313" key="1">
    <source>
        <dbReference type="EMBL" id="MFC4719176.1"/>
    </source>
</evidence>
<name>A0ABV9MT43_9ENTE</name>
<sequence length="40" mass="4541">MLEQVRVEIKNSTELNNLDNMFSVYGIGSIAKKKTLEILT</sequence>
<evidence type="ECO:0000313" key="2">
    <source>
        <dbReference type="Proteomes" id="UP001595969"/>
    </source>
</evidence>
<reference evidence="2" key="1">
    <citation type="journal article" date="2019" name="Int. J. Syst. Evol. Microbiol.">
        <title>The Global Catalogue of Microorganisms (GCM) 10K type strain sequencing project: providing services to taxonomists for standard genome sequencing and annotation.</title>
        <authorList>
            <consortium name="The Broad Institute Genomics Platform"/>
            <consortium name="The Broad Institute Genome Sequencing Center for Infectious Disease"/>
            <person name="Wu L."/>
            <person name="Ma J."/>
        </authorList>
    </citation>
    <scope>NUCLEOTIDE SEQUENCE [LARGE SCALE GENOMIC DNA]</scope>
    <source>
        <strain evidence="2">CGMCC 1.19032</strain>
    </source>
</reference>
<proteinExistence type="predicted"/>
<keyword evidence="2" id="KW-1185">Reference proteome</keyword>
<dbReference type="Proteomes" id="UP001595969">
    <property type="component" value="Unassembled WGS sequence"/>
</dbReference>
<dbReference type="RefSeq" id="WP_275581272.1">
    <property type="nucleotide sequence ID" value="NZ_JAFBFD010000008.1"/>
</dbReference>